<dbReference type="InterPro" id="IPR011032">
    <property type="entry name" value="GroES-like_sf"/>
</dbReference>
<evidence type="ECO:0000256" key="7">
    <source>
        <dbReference type="ARBA" id="ARBA00023002"/>
    </source>
</evidence>
<dbReference type="EMBL" id="OZ019906">
    <property type="protein sequence ID" value="CAK9204340.1"/>
    <property type="molecule type" value="Genomic_DNA"/>
</dbReference>
<evidence type="ECO:0000256" key="8">
    <source>
        <dbReference type="ARBA" id="ARBA00023098"/>
    </source>
</evidence>
<keyword evidence="8" id="KW-0443">Lipid metabolism</keyword>
<protein>
    <recommendedName>
        <fullName evidence="11">enoyl-[acyl-carrier-protein] reductase</fullName>
        <ecNumber evidence="11">1.3.1.104</ecNumber>
    </recommendedName>
</protein>
<comment type="similarity">
    <text evidence="2">Belongs to the zinc-containing alcohol dehydrogenase family. Quinone oxidoreductase subfamily.</text>
</comment>
<evidence type="ECO:0000256" key="1">
    <source>
        <dbReference type="ARBA" id="ARBA00004173"/>
    </source>
</evidence>
<evidence type="ECO:0000256" key="2">
    <source>
        <dbReference type="ARBA" id="ARBA00010371"/>
    </source>
</evidence>
<evidence type="ECO:0000256" key="5">
    <source>
        <dbReference type="ARBA" id="ARBA00022857"/>
    </source>
</evidence>
<comment type="subcellular location">
    <subcellularLocation>
        <location evidence="1">Mitochondrion</location>
    </subcellularLocation>
</comment>
<evidence type="ECO:0000256" key="11">
    <source>
        <dbReference type="ARBA" id="ARBA00038963"/>
    </source>
</evidence>
<proteinExistence type="inferred from homology"/>
<dbReference type="Pfam" id="PF00107">
    <property type="entry name" value="ADH_zinc_N"/>
    <property type="match status" value="1"/>
</dbReference>
<evidence type="ECO:0000256" key="10">
    <source>
        <dbReference type="ARBA" id="ARBA00023160"/>
    </source>
</evidence>
<dbReference type="InterPro" id="IPR013149">
    <property type="entry name" value="ADH-like_C"/>
</dbReference>
<evidence type="ECO:0000256" key="9">
    <source>
        <dbReference type="ARBA" id="ARBA00023128"/>
    </source>
</evidence>
<keyword evidence="10" id="KW-0275">Fatty acid biosynthesis</keyword>
<dbReference type="PANTHER" id="PTHR43981:SF2">
    <property type="entry name" value="ENOYL-[ACYL-CARRIER-PROTEIN] REDUCTASE, MITOCHONDRIAL"/>
    <property type="match status" value="1"/>
</dbReference>
<dbReference type="SMART" id="SM00829">
    <property type="entry name" value="PKS_ER"/>
    <property type="match status" value="1"/>
</dbReference>
<keyword evidence="5" id="KW-0521">NADP</keyword>
<dbReference type="InterPro" id="IPR036291">
    <property type="entry name" value="NAD(P)-bd_dom_sf"/>
</dbReference>
<keyword evidence="6" id="KW-0809">Transit peptide</keyword>
<keyword evidence="4" id="KW-0276">Fatty acid metabolism</keyword>
<dbReference type="PANTHER" id="PTHR43981">
    <property type="entry name" value="ENOYL-[ACYL-CARRIER-PROTEIN] REDUCTASE, MITOCHONDRIAL"/>
    <property type="match status" value="1"/>
</dbReference>
<dbReference type="InterPro" id="IPR013154">
    <property type="entry name" value="ADH-like_N"/>
</dbReference>
<reference evidence="14" key="1">
    <citation type="submission" date="2024-02" db="EMBL/GenBank/DDBJ databases">
        <authorList>
            <consortium name="ELIXIR-Norway"/>
            <consortium name="Elixir Norway"/>
        </authorList>
    </citation>
    <scope>NUCLEOTIDE SEQUENCE</scope>
</reference>
<dbReference type="EC" id="1.3.1.104" evidence="11"/>
<accession>A0ABP0TWR7</accession>
<evidence type="ECO:0000259" key="13">
    <source>
        <dbReference type="SMART" id="SM00829"/>
    </source>
</evidence>
<feature type="domain" description="Enoyl reductase (ER)" evidence="13">
    <location>
        <begin position="46"/>
        <end position="364"/>
    </location>
</feature>
<evidence type="ECO:0000256" key="6">
    <source>
        <dbReference type="ARBA" id="ARBA00022946"/>
    </source>
</evidence>
<dbReference type="Proteomes" id="UP001497512">
    <property type="component" value="Chromosome 14"/>
</dbReference>
<dbReference type="SUPFAM" id="SSF50129">
    <property type="entry name" value="GroES-like"/>
    <property type="match status" value="1"/>
</dbReference>
<evidence type="ECO:0000313" key="15">
    <source>
        <dbReference type="Proteomes" id="UP001497512"/>
    </source>
</evidence>
<evidence type="ECO:0000256" key="4">
    <source>
        <dbReference type="ARBA" id="ARBA00022832"/>
    </source>
</evidence>
<dbReference type="InterPro" id="IPR051034">
    <property type="entry name" value="Mito_Enoyl-ACP_Reductase"/>
</dbReference>
<evidence type="ECO:0000256" key="3">
    <source>
        <dbReference type="ARBA" id="ARBA00022516"/>
    </source>
</evidence>
<organism evidence="14 15">
    <name type="scientific">Sphagnum troendelagicum</name>
    <dbReference type="NCBI Taxonomy" id="128251"/>
    <lineage>
        <taxon>Eukaryota</taxon>
        <taxon>Viridiplantae</taxon>
        <taxon>Streptophyta</taxon>
        <taxon>Embryophyta</taxon>
        <taxon>Bryophyta</taxon>
        <taxon>Sphagnophytina</taxon>
        <taxon>Sphagnopsida</taxon>
        <taxon>Sphagnales</taxon>
        <taxon>Sphagnaceae</taxon>
        <taxon>Sphagnum</taxon>
    </lineage>
</organism>
<keyword evidence="15" id="KW-1185">Reference proteome</keyword>
<dbReference type="SUPFAM" id="SSF51735">
    <property type="entry name" value="NAD(P)-binding Rossmann-fold domains"/>
    <property type="match status" value="1"/>
</dbReference>
<gene>
    <name evidence="14" type="ORF">CSSPTR1EN2_LOCUS7337</name>
</gene>
<evidence type="ECO:0000313" key="14">
    <source>
        <dbReference type="EMBL" id="CAK9204340.1"/>
    </source>
</evidence>
<dbReference type="Gene3D" id="3.40.50.720">
    <property type="entry name" value="NAD(P)-binding Rossmann-like Domain"/>
    <property type="match status" value="1"/>
</dbReference>
<evidence type="ECO:0000256" key="12">
    <source>
        <dbReference type="ARBA" id="ARBA00048843"/>
    </source>
</evidence>
<dbReference type="Pfam" id="PF08240">
    <property type="entry name" value="ADH_N"/>
    <property type="match status" value="1"/>
</dbReference>
<keyword evidence="9" id="KW-0496">Mitochondrion</keyword>
<comment type="catalytic activity">
    <reaction evidence="12">
        <text>a 2,3-saturated acyl-[ACP] + NADP(+) = a (2E)-enoyl-[ACP] + NADPH + H(+)</text>
        <dbReference type="Rhea" id="RHEA:22564"/>
        <dbReference type="Rhea" id="RHEA-COMP:9925"/>
        <dbReference type="Rhea" id="RHEA-COMP:9926"/>
        <dbReference type="ChEBI" id="CHEBI:15378"/>
        <dbReference type="ChEBI" id="CHEBI:57783"/>
        <dbReference type="ChEBI" id="CHEBI:58349"/>
        <dbReference type="ChEBI" id="CHEBI:78784"/>
        <dbReference type="ChEBI" id="CHEBI:78785"/>
        <dbReference type="EC" id="1.3.1.104"/>
    </reaction>
</comment>
<dbReference type="Gene3D" id="3.90.180.10">
    <property type="entry name" value="Medium-chain alcohol dehydrogenases, catalytic domain"/>
    <property type="match status" value="1"/>
</dbReference>
<keyword evidence="7" id="KW-0560">Oxidoreductase</keyword>
<sequence>MAMLLRSLLPRVGILLPPVGCPRLIRCLSSAAVCPPARAAVYQQHGAPDHVLQLVEVEGRELLEGEVCVKMLAAPINPSDINRIEGVYPMRPPVPAVGGTEGVGVVVSVAPGVSKLKVNDWVIPSHPHIGTWRTYIAKEESAWCLVAKDVPEKYAATVSVNPCTALRMLQDIVDLKPGASVVQNGATSMVGQCVIQLARLNDLQTINLIRDRPDLNSVKERLKALGADYVLTEEELGSLDKKTLAGRAQAKLGLNCVGGSAATAVMKLLGEGGVMVTYGGMAKKPITLSTGPLIFKDLRLQGFWLGKWKSNHSDEEFSTMVNYLLRLVRDGKLQYAMDEVQFSDFDTALQKALGQQGSALKQVLIFN</sequence>
<keyword evidence="3" id="KW-0444">Lipid biosynthesis</keyword>
<dbReference type="InterPro" id="IPR020843">
    <property type="entry name" value="ER"/>
</dbReference>
<dbReference type="CDD" id="cd08290">
    <property type="entry name" value="ETR"/>
    <property type="match status" value="1"/>
</dbReference>
<name>A0ABP0TWR7_9BRYO</name>